<dbReference type="GO" id="GO:0003887">
    <property type="term" value="F:DNA-directed DNA polymerase activity"/>
    <property type="evidence" value="ECO:0007669"/>
    <property type="project" value="UniProtKB-EC"/>
</dbReference>
<gene>
    <name evidence="3" type="primary">dnaE</name>
    <name evidence="3" type="ORF">SAMEA3208855_00558</name>
</gene>
<sequence length="362" mass="41758">MEKFAGYGFNRSHAYAYSALAFQLAYFKTHYPAIFYQVMLNSSNSDYLIDALEAGFEVASLSINTIPYHDKIANKAIYLGLKSIKGVSNDLALWIIENRPYSNIEDFIAKLPENYLKLPLLEPLVKVGLFDSFEKNRQKVFNNLANLFEFVKELGSLFGDAIYSWQESEDWTEQEKFYMEQELLGIGVSKHPLQAIASKAIYPITPIGNLSENSYAIILVEVQKIKVIRTKKGENMAFLQADDSKKKLDVTLFSDLYRQVGQEIKEGAFYYVKGKIQSRDGRLQMIAQEIREAVAERFWIQVKNHESDQEISRILEQFKGPIPVIIRYEEEQKTIVSPHHFVAKSNELEEKLNEIVMKTIYR</sequence>
<dbReference type="EMBL" id="CAATFA010000003">
    <property type="protein sequence ID" value="VNO65504.1"/>
    <property type="molecule type" value="Genomic_DNA"/>
</dbReference>
<feature type="domain" description="OB" evidence="1">
    <location>
        <begin position="224"/>
        <end position="292"/>
    </location>
</feature>
<dbReference type="Pfam" id="PF01336">
    <property type="entry name" value="tRNA_anti-codon"/>
    <property type="match status" value="1"/>
</dbReference>
<dbReference type="Pfam" id="PF14579">
    <property type="entry name" value="HHH_6"/>
    <property type="match status" value="1"/>
</dbReference>
<dbReference type="Gene3D" id="2.40.50.140">
    <property type="entry name" value="Nucleic acid-binding proteins"/>
    <property type="match status" value="1"/>
</dbReference>
<dbReference type="AlphaFoldDB" id="A0A4J1N0P1"/>
<dbReference type="InterPro" id="IPR004805">
    <property type="entry name" value="DnaE2/DnaE/PolC"/>
</dbReference>
<dbReference type="InterPro" id="IPR004365">
    <property type="entry name" value="NA-bd_OB_tRNA"/>
</dbReference>
<reference evidence="3" key="1">
    <citation type="submission" date="2019-04" db="EMBL/GenBank/DDBJ databases">
        <authorList>
            <consortium name="Pathogen Informatics"/>
        </authorList>
    </citation>
    <scope>NUCLEOTIDE SEQUENCE</scope>
    <source>
        <strain evidence="3">GPSC17</strain>
    </source>
</reference>
<dbReference type="InterPro" id="IPR029460">
    <property type="entry name" value="DNAPol_HHH"/>
</dbReference>
<evidence type="ECO:0000259" key="1">
    <source>
        <dbReference type="Pfam" id="PF01336"/>
    </source>
</evidence>
<dbReference type="PANTHER" id="PTHR32294">
    <property type="entry name" value="DNA POLYMERASE III SUBUNIT ALPHA"/>
    <property type="match status" value="1"/>
</dbReference>
<dbReference type="GO" id="GO:0006260">
    <property type="term" value="P:DNA replication"/>
    <property type="evidence" value="ECO:0007669"/>
    <property type="project" value="InterPro"/>
</dbReference>
<dbReference type="InterPro" id="IPR012340">
    <property type="entry name" value="NA-bd_OB-fold"/>
</dbReference>
<dbReference type="CDD" id="cd04485">
    <property type="entry name" value="DnaE_OBF"/>
    <property type="match status" value="1"/>
</dbReference>
<dbReference type="GO" id="GO:0003676">
    <property type="term" value="F:nucleic acid binding"/>
    <property type="evidence" value="ECO:0007669"/>
    <property type="project" value="InterPro"/>
</dbReference>
<evidence type="ECO:0000313" key="3">
    <source>
        <dbReference type="EMBL" id="VNO65504.1"/>
    </source>
</evidence>
<name>A0A4J1N0P1_STREE</name>
<feature type="domain" description="DNA polymerase helix-hairpin-helix motif" evidence="2">
    <location>
        <begin position="55"/>
        <end position="139"/>
    </location>
</feature>
<proteinExistence type="predicted"/>
<dbReference type="PANTHER" id="PTHR32294:SF0">
    <property type="entry name" value="DNA POLYMERASE III SUBUNIT ALPHA"/>
    <property type="match status" value="1"/>
</dbReference>
<protein>
    <submittedName>
        <fullName evidence="3">DNA-polymerase III alpha-chain</fullName>
        <ecNumber evidence="3">2.7.7.7</ecNumber>
    </submittedName>
</protein>
<organism evidence="3">
    <name type="scientific">Streptococcus pneumoniae</name>
    <dbReference type="NCBI Taxonomy" id="1313"/>
    <lineage>
        <taxon>Bacteria</taxon>
        <taxon>Bacillati</taxon>
        <taxon>Bacillota</taxon>
        <taxon>Bacilli</taxon>
        <taxon>Lactobacillales</taxon>
        <taxon>Streptococcaceae</taxon>
        <taxon>Streptococcus</taxon>
    </lineage>
</organism>
<dbReference type="GO" id="GO:0008408">
    <property type="term" value="F:3'-5' exonuclease activity"/>
    <property type="evidence" value="ECO:0007669"/>
    <property type="project" value="InterPro"/>
</dbReference>
<dbReference type="EC" id="2.7.7.7" evidence="3"/>
<keyword evidence="3" id="KW-0548">Nucleotidyltransferase</keyword>
<accession>A0A4J1N0P1</accession>
<evidence type="ECO:0000259" key="2">
    <source>
        <dbReference type="Pfam" id="PF14579"/>
    </source>
</evidence>
<keyword evidence="3" id="KW-0808">Transferase</keyword>